<dbReference type="PANTHER" id="PTHR11165">
    <property type="entry name" value="SKP1"/>
    <property type="match status" value="1"/>
</dbReference>
<dbReference type="InterPro" id="IPR016073">
    <property type="entry name" value="Skp1_comp_POZ"/>
</dbReference>
<evidence type="ECO:0000313" key="4">
    <source>
        <dbReference type="Proteomes" id="UP000887569"/>
    </source>
</evidence>
<dbReference type="SUPFAM" id="SSF54695">
    <property type="entry name" value="POZ domain"/>
    <property type="match status" value="1"/>
</dbReference>
<dbReference type="Proteomes" id="UP000887569">
    <property type="component" value="Unplaced"/>
</dbReference>
<accession>A0A915A4W8</accession>
<dbReference type="AlphaFoldDB" id="A0A915A4W8"/>
<dbReference type="WBParaSite" id="PgE284_g001_t05">
    <property type="protein sequence ID" value="PgE284_g001_t05"/>
    <property type="gene ID" value="PgE284_g001"/>
</dbReference>
<feature type="domain" description="SKP1 component POZ" evidence="3">
    <location>
        <begin position="9"/>
        <end position="76"/>
    </location>
</feature>
<dbReference type="Pfam" id="PF03931">
    <property type="entry name" value="Skp1_POZ"/>
    <property type="match status" value="1"/>
</dbReference>
<sequence length="133" mass="15133">MNDAQGSRMVTLQSSDGMTLLATRGAMRLSNTINMMLENLGIDCDGVTEMEIGPVPLGELDFFSLRKVIEWCEHHRSDIECDMTSRSKNSSSEDLSDWDKHFLDVTNEQLIRIVNVNRLLFCFEYASRYSACI</sequence>
<evidence type="ECO:0000256" key="2">
    <source>
        <dbReference type="ARBA" id="ARBA00022786"/>
    </source>
</evidence>
<dbReference type="Gene3D" id="3.30.710.10">
    <property type="entry name" value="Potassium Channel Kv1.1, Chain A"/>
    <property type="match status" value="1"/>
</dbReference>
<keyword evidence="2" id="KW-0833">Ubl conjugation pathway</keyword>
<dbReference type="SMART" id="SM00512">
    <property type="entry name" value="Skp1"/>
    <property type="match status" value="1"/>
</dbReference>
<dbReference type="GO" id="GO:0006511">
    <property type="term" value="P:ubiquitin-dependent protein catabolic process"/>
    <property type="evidence" value="ECO:0007669"/>
    <property type="project" value="InterPro"/>
</dbReference>
<proteinExistence type="inferred from homology"/>
<reference evidence="5" key="1">
    <citation type="submission" date="2022-11" db="UniProtKB">
        <authorList>
            <consortium name="WormBaseParasite"/>
        </authorList>
    </citation>
    <scope>IDENTIFICATION</scope>
</reference>
<dbReference type="InterPro" id="IPR016897">
    <property type="entry name" value="SKP1"/>
</dbReference>
<keyword evidence="4" id="KW-1185">Reference proteome</keyword>
<name>A0A915A4W8_PARUN</name>
<organism evidence="4 5">
    <name type="scientific">Parascaris univalens</name>
    <name type="common">Nematode worm</name>
    <dbReference type="NCBI Taxonomy" id="6257"/>
    <lineage>
        <taxon>Eukaryota</taxon>
        <taxon>Metazoa</taxon>
        <taxon>Ecdysozoa</taxon>
        <taxon>Nematoda</taxon>
        <taxon>Chromadorea</taxon>
        <taxon>Rhabditida</taxon>
        <taxon>Spirurina</taxon>
        <taxon>Ascaridomorpha</taxon>
        <taxon>Ascaridoidea</taxon>
        <taxon>Ascarididae</taxon>
        <taxon>Parascaris</taxon>
    </lineage>
</organism>
<comment type="similarity">
    <text evidence="1">Belongs to the SKP1 family.</text>
</comment>
<evidence type="ECO:0000313" key="5">
    <source>
        <dbReference type="WBParaSite" id="PgE284_g001_t05"/>
    </source>
</evidence>
<evidence type="ECO:0000256" key="1">
    <source>
        <dbReference type="ARBA" id="ARBA00009993"/>
    </source>
</evidence>
<dbReference type="InterPro" id="IPR011333">
    <property type="entry name" value="SKP1/BTB/POZ_sf"/>
</dbReference>
<dbReference type="InterPro" id="IPR001232">
    <property type="entry name" value="SKP1-like"/>
</dbReference>
<protein>
    <submittedName>
        <fullName evidence="5">Secreted protein</fullName>
    </submittedName>
</protein>
<evidence type="ECO:0000259" key="3">
    <source>
        <dbReference type="Pfam" id="PF03931"/>
    </source>
</evidence>